<evidence type="ECO:0000256" key="4">
    <source>
        <dbReference type="ARBA" id="ARBA00023288"/>
    </source>
</evidence>
<dbReference type="PANTHER" id="PTHR12895">
    <property type="entry name" value="DYMECLIN"/>
    <property type="match status" value="1"/>
</dbReference>
<dbReference type="GO" id="GO:0007030">
    <property type="term" value="P:Golgi organization"/>
    <property type="evidence" value="ECO:0007669"/>
    <property type="project" value="TreeGrafter"/>
</dbReference>
<sequence>MGAQYSSVSDLKSNEYLSRFASEESITPTDPFWNQFLSFRLQSPFAASQSKLLDELCATYLQQLESNNPRANNYGALIEVFVRLATTLRDECEDNSLVWQTYSALFVLRSITKYFIEIDSEPNLSLYFAPQENLLERTSLMGVFIDTLFRTTIILPVTSYSYALHLEVLNTLLSLLAIQMCAKEAAFISAIYTIFMHRLDPLLISEFTRTLLEHFMKQTECPAFLAVDSATRSTTDSGSLYKIGQSVASSFWSVMTLGMSSSTTNVAEEVAPSIESANILRNRHLSNQSIHLLLILSNHFTSDAHRNPYRLALLHFTDTQDTPTNLPDSEPLPWFSVDYRCLYDVLCQTVHTEQSTLLLYMLLHRNQHFRAYVISRSNIDQIVLPILRVIYTTTDGNSHHIYMSLIILLILSEDDYFNRAIHDIKLKKVAWYTERSINEISLGGLLIAIVLRTIQYNMARMRDKYLHTNCLAALANMSSQFQNLHTYVTQRIISLFNLLARKHSKILELIQQQSKQEHTASAMALTDHPQTLASNDDILNDYIQDLSIIEDVMRMVLEIINSCLIHTLRLNSNLIYALLYNRDIFDNYRTHPNFQDILQNIDTVIVYFAEKVDQSAQRSAEYVKEIIESNAKQFPLDRLKKFPDLKFKYVEEEQPEDFFVPYVWTLVYKSCKLHWSTESVFIFKQPSNNS</sequence>
<evidence type="ECO:0000313" key="5">
    <source>
        <dbReference type="EMBL" id="CAF1144054.1"/>
    </source>
</evidence>
<reference evidence="5" key="1">
    <citation type="submission" date="2021-02" db="EMBL/GenBank/DDBJ databases">
        <authorList>
            <person name="Nowell W R."/>
        </authorList>
    </citation>
    <scope>NUCLEOTIDE SEQUENCE</scope>
</reference>
<evidence type="ECO:0000313" key="6">
    <source>
        <dbReference type="Proteomes" id="UP000663828"/>
    </source>
</evidence>
<proteinExistence type="inferred from homology"/>
<dbReference type="Pfam" id="PF09742">
    <property type="entry name" value="Dymeclin"/>
    <property type="match status" value="1"/>
</dbReference>
<keyword evidence="3" id="KW-0519">Myristate</keyword>
<evidence type="ECO:0000256" key="2">
    <source>
        <dbReference type="ARBA" id="ARBA00015736"/>
    </source>
</evidence>
<dbReference type="GO" id="GO:0005794">
    <property type="term" value="C:Golgi apparatus"/>
    <property type="evidence" value="ECO:0007669"/>
    <property type="project" value="TreeGrafter"/>
</dbReference>
<comment type="caution">
    <text evidence="5">The sequence shown here is derived from an EMBL/GenBank/DDBJ whole genome shotgun (WGS) entry which is preliminary data.</text>
</comment>
<evidence type="ECO:0000256" key="1">
    <source>
        <dbReference type="ARBA" id="ARBA00010603"/>
    </source>
</evidence>
<organism evidence="5 6">
    <name type="scientific">Adineta ricciae</name>
    <name type="common">Rotifer</name>
    <dbReference type="NCBI Taxonomy" id="249248"/>
    <lineage>
        <taxon>Eukaryota</taxon>
        <taxon>Metazoa</taxon>
        <taxon>Spiralia</taxon>
        <taxon>Gnathifera</taxon>
        <taxon>Rotifera</taxon>
        <taxon>Eurotatoria</taxon>
        <taxon>Bdelloidea</taxon>
        <taxon>Adinetida</taxon>
        <taxon>Adinetidae</taxon>
        <taxon>Adineta</taxon>
    </lineage>
</organism>
<dbReference type="AlphaFoldDB" id="A0A814S6T6"/>
<name>A0A814S6T6_ADIRI</name>
<keyword evidence="4" id="KW-0449">Lipoprotein</keyword>
<gene>
    <name evidence="5" type="ORF">XAT740_LOCUS20582</name>
</gene>
<comment type="similarity">
    <text evidence="1">Belongs to the dymeclin family.</text>
</comment>
<dbReference type="PANTHER" id="PTHR12895:SF9">
    <property type="entry name" value="DYMECLIN"/>
    <property type="match status" value="1"/>
</dbReference>
<evidence type="ECO:0000256" key="3">
    <source>
        <dbReference type="ARBA" id="ARBA00022707"/>
    </source>
</evidence>
<dbReference type="Proteomes" id="UP000663828">
    <property type="component" value="Unassembled WGS sequence"/>
</dbReference>
<accession>A0A814S6T6</accession>
<keyword evidence="6" id="KW-1185">Reference proteome</keyword>
<protein>
    <recommendedName>
        <fullName evidence="2">Dymeclin</fullName>
    </recommendedName>
</protein>
<dbReference type="InterPro" id="IPR019142">
    <property type="entry name" value="Dymeclin"/>
</dbReference>
<dbReference type="EMBL" id="CAJNOR010001443">
    <property type="protein sequence ID" value="CAF1144054.1"/>
    <property type="molecule type" value="Genomic_DNA"/>
</dbReference>